<sequence>MTIIIIKFFISLCSVAETLYEMLSTIDILLITLSTN</sequence>
<accession>A0A378NF80</accession>
<reference evidence="3 4" key="1">
    <citation type="submission" date="2018-06" db="EMBL/GenBank/DDBJ databases">
        <authorList>
            <consortium name="Pathogen Informatics"/>
            <person name="Doyle S."/>
        </authorList>
    </citation>
    <scope>NUCLEOTIDE SEQUENCE [LARGE SCALE GENOMIC DNA]</scope>
    <source>
        <strain evidence="1 4">NCTC10638</strain>
        <strain evidence="2 3">NCTC9380</strain>
    </source>
</reference>
<dbReference type="AlphaFoldDB" id="A0A378NF80"/>
<dbReference type="Proteomes" id="UP000254802">
    <property type="component" value="Unassembled WGS sequence"/>
</dbReference>
<dbReference type="EMBL" id="UGPL01000006">
    <property type="protein sequence ID" value="STY66527.1"/>
    <property type="molecule type" value="Genomic_DNA"/>
</dbReference>
<dbReference type="Proteomes" id="UP000254031">
    <property type="component" value="Unassembled WGS sequence"/>
</dbReference>
<gene>
    <name evidence="1" type="ORF">NCTC10638_00583</name>
    <name evidence="2" type="ORF">NCTC9380_01835</name>
</gene>
<protein>
    <submittedName>
        <fullName evidence="2">Uncharacterized protein</fullName>
    </submittedName>
</protein>
<proteinExistence type="predicted"/>
<dbReference type="EMBL" id="UGPN01000002">
    <property type="protein sequence ID" value="STY59413.1"/>
    <property type="molecule type" value="Genomic_DNA"/>
</dbReference>
<evidence type="ECO:0000313" key="3">
    <source>
        <dbReference type="Proteomes" id="UP000254031"/>
    </source>
</evidence>
<evidence type="ECO:0000313" key="2">
    <source>
        <dbReference type="EMBL" id="STY66527.1"/>
    </source>
</evidence>
<organism evidence="2 3">
    <name type="scientific">Mannheimia haemolytica</name>
    <name type="common">Pasteurella haemolytica</name>
    <dbReference type="NCBI Taxonomy" id="75985"/>
    <lineage>
        <taxon>Bacteria</taxon>
        <taxon>Pseudomonadati</taxon>
        <taxon>Pseudomonadota</taxon>
        <taxon>Gammaproteobacteria</taxon>
        <taxon>Pasteurellales</taxon>
        <taxon>Pasteurellaceae</taxon>
        <taxon>Mannheimia</taxon>
    </lineage>
</organism>
<evidence type="ECO:0000313" key="1">
    <source>
        <dbReference type="EMBL" id="STY59413.1"/>
    </source>
</evidence>
<evidence type="ECO:0000313" key="4">
    <source>
        <dbReference type="Proteomes" id="UP000254802"/>
    </source>
</evidence>
<name>A0A378NF80_MANHA</name>